<dbReference type="Gene3D" id="1.20.1090.10">
    <property type="entry name" value="Dehydroquinate synthase-like - alpha domain"/>
    <property type="match status" value="1"/>
</dbReference>
<keyword evidence="6" id="KW-0520">NAD</keyword>
<protein>
    <submittedName>
        <fullName evidence="10">Sn-glycerol-1-phosphate dehydrogenase</fullName>
    </submittedName>
</protein>
<dbReference type="InterPro" id="IPR016205">
    <property type="entry name" value="Glycerol_DH"/>
</dbReference>
<dbReference type="CDD" id="cd08175">
    <property type="entry name" value="G1PDH"/>
    <property type="match status" value="1"/>
</dbReference>
<evidence type="ECO:0000256" key="9">
    <source>
        <dbReference type="ARBA" id="ARBA00023264"/>
    </source>
</evidence>
<dbReference type="GO" id="GO:0008654">
    <property type="term" value="P:phospholipid biosynthetic process"/>
    <property type="evidence" value="ECO:0007669"/>
    <property type="project" value="UniProtKB-KW"/>
</dbReference>
<dbReference type="EMBL" id="DVJN01000087">
    <property type="protein sequence ID" value="HIS92199.1"/>
    <property type="molecule type" value="Genomic_DNA"/>
</dbReference>
<dbReference type="GO" id="GO:0016614">
    <property type="term" value="F:oxidoreductase activity, acting on CH-OH group of donors"/>
    <property type="evidence" value="ECO:0007669"/>
    <property type="project" value="InterPro"/>
</dbReference>
<organism evidence="10 11">
    <name type="scientific">Candidatus Alectryocaccomicrobium excrementavium</name>
    <dbReference type="NCBI Taxonomy" id="2840668"/>
    <lineage>
        <taxon>Bacteria</taxon>
        <taxon>Bacillati</taxon>
        <taxon>Bacillota</taxon>
        <taxon>Clostridia</taxon>
        <taxon>Candidatus Alectryocaccomicrobium</taxon>
    </lineage>
</organism>
<evidence type="ECO:0000256" key="8">
    <source>
        <dbReference type="ARBA" id="ARBA00023209"/>
    </source>
</evidence>
<keyword evidence="7" id="KW-0443">Lipid metabolism</keyword>
<evidence type="ECO:0000256" key="7">
    <source>
        <dbReference type="ARBA" id="ARBA00023098"/>
    </source>
</evidence>
<dbReference type="SUPFAM" id="SSF56796">
    <property type="entry name" value="Dehydroquinate synthase-like"/>
    <property type="match status" value="1"/>
</dbReference>
<keyword evidence="5" id="KW-0560">Oxidoreductase</keyword>
<dbReference type="PANTHER" id="PTHR43616">
    <property type="entry name" value="GLYCEROL DEHYDROGENASE"/>
    <property type="match status" value="1"/>
</dbReference>
<dbReference type="Pfam" id="PF13685">
    <property type="entry name" value="Fe-ADH_2"/>
    <property type="match status" value="1"/>
</dbReference>
<evidence type="ECO:0000256" key="4">
    <source>
        <dbReference type="ARBA" id="ARBA00022857"/>
    </source>
</evidence>
<accession>A0A9D1FZ92</accession>
<dbReference type="Proteomes" id="UP000824140">
    <property type="component" value="Unassembled WGS sequence"/>
</dbReference>
<dbReference type="InterPro" id="IPR032837">
    <property type="entry name" value="G1PDH"/>
</dbReference>
<evidence type="ECO:0000313" key="10">
    <source>
        <dbReference type="EMBL" id="HIS92199.1"/>
    </source>
</evidence>
<keyword evidence="1" id="KW-0963">Cytoplasm</keyword>
<dbReference type="Gene3D" id="3.40.50.1970">
    <property type="match status" value="1"/>
</dbReference>
<comment type="caution">
    <text evidence="10">The sequence shown here is derived from an EMBL/GenBank/DDBJ whole genome shotgun (WGS) entry which is preliminary data.</text>
</comment>
<reference evidence="10" key="2">
    <citation type="journal article" date="2021" name="PeerJ">
        <title>Extensive microbial diversity within the chicken gut microbiome revealed by metagenomics and culture.</title>
        <authorList>
            <person name="Gilroy R."/>
            <person name="Ravi A."/>
            <person name="Getino M."/>
            <person name="Pursley I."/>
            <person name="Horton D.L."/>
            <person name="Alikhan N.F."/>
            <person name="Baker D."/>
            <person name="Gharbi K."/>
            <person name="Hall N."/>
            <person name="Watson M."/>
            <person name="Adriaenssens E.M."/>
            <person name="Foster-Nyarko E."/>
            <person name="Jarju S."/>
            <person name="Secka A."/>
            <person name="Antonio M."/>
            <person name="Oren A."/>
            <person name="Chaudhuri R.R."/>
            <person name="La Ragione R."/>
            <person name="Hildebrand F."/>
            <person name="Pallen M.J."/>
        </authorList>
    </citation>
    <scope>NUCLEOTIDE SEQUENCE</scope>
    <source>
        <strain evidence="10">13766</strain>
    </source>
</reference>
<evidence type="ECO:0000256" key="6">
    <source>
        <dbReference type="ARBA" id="ARBA00023027"/>
    </source>
</evidence>
<proteinExistence type="predicted"/>
<keyword evidence="3" id="KW-0479">Metal-binding</keyword>
<reference evidence="10" key="1">
    <citation type="submission" date="2020-10" db="EMBL/GenBank/DDBJ databases">
        <authorList>
            <person name="Gilroy R."/>
        </authorList>
    </citation>
    <scope>NUCLEOTIDE SEQUENCE</scope>
    <source>
        <strain evidence="10">13766</strain>
    </source>
</reference>
<sequence length="453" mass="49440">MQFSELSIENLIAPAAFPCACGKVHKTPLKFVKIGAGAVNALPEALRVMGTKKPFVVCDPNTLRAAGERVYTVLKSAGIDFVPFTFAREEIEPDEWAVGSIAMALDPSCDCLLAVGSGVINDLCKVVGHATGKPSLVVGTAPSMDGYASNSSSMIVNGVKTTLYNRVPEAILADTDIMKNAPMRMLRAGLGDMLAKYISICEWRISHLVTGEYYCEEVARLVRRSLKKCVDAAPGLPGRDGAAVGAIAEGLILSGMAMGFAEVSRPASGLEHYFSHMWEMMALERGHKSDLHGIQVGVGTKLTMQIYQKILRLTPDRARAMAVTENFDAAAWEAQVRRIFGKTAPQILQIEEKTHKNDPQKHAARVERLIGHWDEVLSIIREELPSYDFITGVMRAAGLPMTPAEINVSLADTRDALLGARDIRDKYLSCSMLWDLGYLDEFVRDIEAEANQI</sequence>
<dbReference type="GO" id="GO:0046872">
    <property type="term" value="F:metal ion binding"/>
    <property type="evidence" value="ECO:0007669"/>
    <property type="project" value="UniProtKB-KW"/>
</dbReference>
<evidence type="ECO:0000256" key="1">
    <source>
        <dbReference type="ARBA" id="ARBA00022490"/>
    </source>
</evidence>
<keyword evidence="9" id="KW-1208">Phospholipid metabolism</keyword>
<keyword evidence="2" id="KW-0444">Lipid biosynthesis</keyword>
<dbReference type="PANTHER" id="PTHR43616:SF5">
    <property type="entry name" value="GLYCEROL DEHYDROGENASE 1"/>
    <property type="match status" value="1"/>
</dbReference>
<gene>
    <name evidence="10" type="ORF">IAA84_04195</name>
</gene>
<keyword evidence="4" id="KW-0521">NADP</keyword>
<dbReference type="AlphaFoldDB" id="A0A9D1FZ92"/>
<evidence type="ECO:0000313" key="11">
    <source>
        <dbReference type="Proteomes" id="UP000824140"/>
    </source>
</evidence>
<evidence type="ECO:0000256" key="3">
    <source>
        <dbReference type="ARBA" id="ARBA00022723"/>
    </source>
</evidence>
<evidence type="ECO:0000256" key="2">
    <source>
        <dbReference type="ARBA" id="ARBA00022516"/>
    </source>
</evidence>
<name>A0A9D1FZ92_9FIRM</name>
<keyword evidence="8" id="KW-0594">Phospholipid biosynthesis</keyword>
<evidence type="ECO:0000256" key="5">
    <source>
        <dbReference type="ARBA" id="ARBA00023002"/>
    </source>
</evidence>